<evidence type="ECO:0000313" key="2">
    <source>
        <dbReference type="EMBL" id="MBG6136168.1"/>
    </source>
</evidence>
<dbReference type="InterPro" id="IPR009061">
    <property type="entry name" value="DNA-bd_dom_put_sf"/>
</dbReference>
<dbReference type="GO" id="GO:0003677">
    <property type="term" value="F:DNA binding"/>
    <property type="evidence" value="ECO:0007669"/>
    <property type="project" value="InterPro"/>
</dbReference>
<dbReference type="AlphaFoldDB" id="A0A8J7GQE7"/>
<comment type="caution">
    <text evidence="2">The sequence shown here is derived from an EMBL/GenBank/DDBJ whole genome shotgun (WGS) entry which is preliminary data.</text>
</comment>
<keyword evidence="3" id="KW-1185">Reference proteome</keyword>
<dbReference type="NCBIfam" id="TIGR01764">
    <property type="entry name" value="excise"/>
    <property type="match status" value="1"/>
</dbReference>
<name>A0A8J7GQE7_9ACTN</name>
<dbReference type="SUPFAM" id="SSF46955">
    <property type="entry name" value="Putative DNA-binding domain"/>
    <property type="match status" value="1"/>
</dbReference>
<evidence type="ECO:0000313" key="3">
    <source>
        <dbReference type="Proteomes" id="UP000622552"/>
    </source>
</evidence>
<reference evidence="2" key="1">
    <citation type="submission" date="2020-11" db="EMBL/GenBank/DDBJ databases">
        <title>Sequencing the genomes of 1000 actinobacteria strains.</title>
        <authorList>
            <person name="Klenk H.-P."/>
        </authorList>
    </citation>
    <scope>NUCLEOTIDE SEQUENCE</scope>
    <source>
        <strain evidence="2">DSM 45356</strain>
    </source>
</reference>
<gene>
    <name evidence="2" type="ORF">IW245_002362</name>
</gene>
<dbReference type="Pfam" id="PF12728">
    <property type="entry name" value="HTH_17"/>
    <property type="match status" value="1"/>
</dbReference>
<dbReference type="InterPro" id="IPR041657">
    <property type="entry name" value="HTH_17"/>
</dbReference>
<sequence length="74" mass="8000">MNDHRRDDHDYLTAKEVAAMFRVAPRAANRWARGGLLGAVRPAGRQWLFPRSAVEAALATPPTVDTSDTGPAAT</sequence>
<protein>
    <submittedName>
        <fullName evidence="2">Excisionase family DNA binding protein</fullName>
    </submittedName>
</protein>
<dbReference type="Proteomes" id="UP000622552">
    <property type="component" value="Unassembled WGS sequence"/>
</dbReference>
<evidence type="ECO:0000259" key="1">
    <source>
        <dbReference type="Pfam" id="PF12728"/>
    </source>
</evidence>
<proteinExistence type="predicted"/>
<dbReference type="RefSeq" id="WP_197003183.1">
    <property type="nucleotide sequence ID" value="NZ_BONS01000038.1"/>
</dbReference>
<dbReference type="EMBL" id="JADOUF010000001">
    <property type="protein sequence ID" value="MBG6136168.1"/>
    <property type="molecule type" value="Genomic_DNA"/>
</dbReference>
<dbReference type="InterPro" id="IPR010093">
    <property type="entry name" value="SinI_DNA-bd"/>
</dbReference>
<accession>A0A8J7GQE7</accession>
<feature type="domain" description="Helix-turn-helix" evidence="1">
    <location>
        <begin position="11"/>
        <end position="59"/>
    </location>
</feature>
<organism evidence="2 3">
    <name type="scientific">Longispora fulva</name>
    <dbReference type="NCBI Taxonomy" id="619741"/>
    <lineage>
        <taxon>Bacteria</taxon>
        <taxon>Bacillati</taxon>
        <taxon>Actinomycetota</taxon>
        <taxon>Actinomycetes</taxon>
        <taxon>Micromonosporales</taxon>
        <taxon>Micromonosporaceae</taxon>
        <taxon>Longispora</taxon>
    </lineage>
</organism>